<sequence>MLSGEQLGLDDTALYRLKEKATKMSCPQSLPIRSQDLDEPIIDNTENIETDNCVITYYFPSDNLFTHKEILLMCRIFDLYRASLIGQNDLQCYGHSFYKFFNTVPKFLFFLKKYFIAWKLNVTNGASTVSKNRLAVTVVHNFTPTSILMKL</sequence>
<evidence type="ECO:0000313" key="1">
    <source>
        <dbReference type="EMBL" id="RIA94621.1"/>
    </source>
</evidence>
<reference evidence="1 2" key="1">
    <citation type="submission" date="2018-06" db="EMBL/GenBank/DDBJ databases">
        <title>Comparative genomics reveals the genomic features of Rhizophagus irregularis, R. cerebriforme, R. diaphanum and Gigaspora rosea, and their symbiotic lifestyle signature.</title>
        <authorList>
            <person name="Morin E."/>
            <person name="San Clemente H."/>
            <person name="Chen E.C.H."/>
            <person name="De La Providencia I."/>
            <person name="Hainaut M."/>
            <person name="Kuo A."/>
            <person name="Kohler A."/>
            <person name="Murat C."/>
            <person name="Tang N."/>
            <person name="Roy S."/>
            <person name="Loubradou J."/>
            <person name="Henrissat B."/>
            <person name="Grigoriev I.V."/>
            <person name="Corradi N."/>
            <person name="Roux C."/>
            <person name="Martin F.M."/>
        </authorList>
    </citation>
    <scope>NUCLEOTIDE SEQUENCE [LARGE SCALE GENOMIC DNA]</scope>
    <source>
        <strain evidence="1 2">DAOM 227022</strain>
    </source>
</reference>
<proteinExistence type="predicted"/>
<gene>
    <name evidence="1" type="ORF">C1645_549676</name>
</gene>
<dbReference type="AlphaFoldDB" id="A0A397THZ1"/>
<comment type="caution">
    <text evidence="1">The sequence shown here is derived from an EMBL/GenBank/DDBJ whole genome shotgun (WGS) entry which is preliminary data.</text>
</comment>
<name>A0A397THZ1_9GLOM</name>
<dbReference type="Proteomes" id="UP000265703">
    <property type="component" value="Unassembled WGS sequence"/>
</dbReference>
<accession>A0A397THZ1</accession>
<dbReference type="EMBL" id="QKYT01000077">
    <property type="protein sequence ID" value="RIA94621.1"/>
    <property type="molecule type" value="Genomic_DNA"/>
</dbReference>
<keyword evidence="2" id="KW-1185">Reference proteome</keyword>
<organism evidence="1 2">
    <name type="scientific">Glomus cerebriforme</name>
    <dbReference type="NCBI Taxonomy" id="658196"/>
    <lineage>
        <taxon>Eukaryota</taxon>
        <taxon>Fungi</taxon>
        <taxon>Fungi incertae sedis</taxon>
        <taxon>Mucoromycota</taxon>
        <taxon>Glomeromycotina</taxon>
        <taxon>Glomeromycetes</taxon>
        <taxon>Glomerales</taxon>
        <taxon>Glomeraceae</taxon>
        <taxon>Glomus</taxon>
    </lineage>
</organism>
<evidence type="ECO:0000313" key="2">
    <source>
        <dbReference type="Proteomes" id="UP000265703"/>
    </source>
</evidence>
<protein>
    <submittedName>
        <fullName evidence="1">Uncharacterized protein</fullName>
    </submittedName>
</protein>